<dbReference type="Proteomes" id="UP001232156">
    <property type="component" value="Unassembled WGS sequence"/>
</dbReference>
<name>A0ABU1D7S9_9BURK</name>
<accession>A0ABU1D7S9</accession>
<protein>
    <submittedName>
        <fullName evidence="1">Uncharacterized protein</fullName>
    </submittedName>
</protein>
<gene>
    <name evidence="1" type="ORF">Q8947_10950</name>
</gene>
<organism evidence="1 2">
    <name type="scientific">Yanghanlia caeni</name>
    <dbReference type="NCBI Taxonomy" id="3064283"/>
    <lineage>
        <taxon>Bacteria</taxon>
        <taxon>Pseudomonadati</taxon>
        <taxon>Pseudomonadota</taxon>
        <taxon>Betaproteobacteria</taxon>
        <taxon>Burkholderiales</taxon>
        <taxon>Alcaligenaceae</taxon>
        <taxon>Yanghanlia</taxon>
    </lineage>
</organism>
<keyword evidence="2" id="KW-1185">Reference proteome</keyword>
<reference evidence="1 2" key="1">
    <citation type="submission" date="2023-08" db="EMBL/GenBank/DDBJ databases">
        <title>Alcaligenaceae gen. nov., a novel taxon isolated from the sludge of Yixing Pesticide Factory.</title>
        <authorList>
            <person name="Ruan L."/>
        </authorList>
    </citation>
    <scope>NUCLEOTIDE SEQUENCE [LARGE SCALE GENOMIC DNA]</scope>
    <source>
        <strain evidence="1 2">LG-2</strain>
    </source>
</reference>
<evidence type="ECO:0000313" key="2">
    <source>
        <dbReference type="Proteomes" id="UP001232156"/>
    </source>
</evidence>
<sequence length="164" mass="17162">MFGDNFGGGGGVSGGGGCGGYDYGGGCSYQPVYEPVHVHHYPEAHFSQPCYDDSFQDPAPELEQTLYDDSYDDVYDARADVPLPAEQHAGDTLAHNATTASHRLGAAASAEAQALMERVVNEAIAAQERHMAQEAAEAAAEAAALADASKPGLFAKIRGVFGLR</sequence>
<proteinExistence type="predicted"/>
<dbReference type="RefSeq" id="WP_347287283.1">
    <property type="nucleotide sequence ID" value="NZ_JAUZQE010000027.1"/>
</dbReference>
<evidence type="ECO:0000313" key="1">
    <source>
        <dbReference type="EMBL" id="MDR4126497.1"/>
    </source>
</evidence>
<comment type="caution">
    <text evidence="1">The sequence shown here is derived from an EMBL/GenBank/DDBJ whole genome shotgun (WGS) entry which is preliminary data.</text>
</comment>
<dbReference type="EMBL" id="JAUZQE010000027">
    <property type="protein sequence ID" value="MDR4126497.1"/>
    <property type="molecule type" value="Genomic_DNA"/>
</dbReference>